<organism evidence="5 6">
    <name type="scientific">Flavobacterium orientale</name>
    <dbReference type="NCBI Taxonomy" id="1756020"/>
    <lineage>
        <taxon>Bacteria</taxon>
        <taxon>Pseudomonadati</taxon>
        <taxon>Bacteroidota</taxon>
        <taxon>Flavobacteriia</taxon>
        <taxon>Flavobacteriales</taxon>
        <taxon>Flavobacteriaceae</taxon>
        <taxon>Flavobacterium</taxon>
    </lineage>
</organism>
<dbReference type="Pfam" id="PF01420">
    <property type="entry name" value="Methylase_S"/>
    <property type="match status" value="2"/>
</dbReference>
<name>A0A917DCD8_9FLAO</name>
<dbReference type="SUPFAM" id="SSF116734">
    <property type="entry name" value="DNA methylase specificity domain"/>
    <property type="match status" value="2"/>
</dbReference>
<dbReference type="GO" id="GO:0003677">
    <property type="term" value="F:DNA binding"/>
    <property type="evidence" value="ECO:0007669"/>
    <property type="project" value="UniProtKB-KW"/>
</dbReference>
<reference evidence="5" key="1">
    <citation type="journal article" date="2014" name="Int. J. Syst. Evol. Microbiol.">
        <title>Complete genome sequence of Corynebacterium casei LMG S-19264T (=DSM 44701T), isolated from a smear-ripened cheese.</title>
        <authorList>
            <consortium name="US DOE Joint Genome Institute (JGI-PGF)"/>
            <person name="Walter F."/>
            <person name="Albersmeier A."/>
            <person name="Kalinowski J."/>
            <person name="Ruckert C."/>
        </authorList>
    </citation>
    <scope>NUCLEOTIDE SEQUENCE</scope>
    <source>
        <strain evidence="5">CGMCC 1.12506</strain>
    </source>
</reference>
<dbReference type="InterPro" id="IPR044946">
    <property type="entry name" value="Restrct_endonuc_typeI_TRD_sf"/>
</dbReference>
<dbReference type="Proteomes" id="UP000625735">
    <property type="component" value="Unassembled WGS sequence"/>
</dbReference>
<dbReference type="CDD" id="cd17259">
    <property type="entry name" value="RMtype1_S_StySKI-TRD2-CR2_like"/>
    <property type="match status" value="1"/>
</dbReference>
<evidence type="ECO:0000256" key="2">
    <source>
        <dbReference type="ARBA" id="ARBA00022747"/>
    </source>
</evidence>
<feature type="domain" description="Type I restriction modification DNA specificity" evidence="4">
    <location>
        <begin position="3"/>
        <end position="181"/>
    </location>
</feature>
<keyword evidence="3" id="KW-0238">DNA-binding</keyword>
<dbReference type="InterPro" id="IPR052021">
    <property type="entry name" value="Type-I_RS_S_subunit"/>
</dbReference>
<comment type="caution">
    <text evidence="5">The sequence shown here is derived from an EMBL/GenBank/DDBJ whole genome shotgun (WGS) entry which is preliminary data.</text>
</comment>
<evidence type="ECO:0000313" key="6">
    <source>
        <dbReference type="Proteomes" id="UP000625735"/>
    </source>
</evidence>
<accession>A0A917DCD8</accession>
<keyword evidence="2" id="KW-0680">Restriction system</keyword>
<dbReference type="PANTHER" id="PTHR30408:SF12">
    <property type="entry name" value="TYPE I RESTRICTION ENZYME MJAVIII SPECIFICITY SUBUNIT"/>
    <property type="match status" value="1"/>
</dbReference>
<dbReference type="EMBL" id="BMFG01000005">
    <property type="protein sequence ID" value="GGD26326.1"/>
    <property type="molecule type" value="Genomic_DNA"/>
</dbReference>
<evidence type="ECO:0000259" key="4">
    <source>
        <dbReference type="Pfam" id="PF01420"/>
    </source>
</evidence>
<dbReference type="AlphaFoldDB" id="A0A917DCD8"/>
<feature type="domain" description="Type I restriction modification DNA specificity" evidence="4">
    <location>
        <begin position="209"/>
        <end position="384"/>
    </location>
</feature>
<dbReference type="Gene3D" id="3.90.220.20">
    <property type="entry name" value="DNA methylase specificity domains"/>
    <property type="match status" value="2"/>
</dbReference>
<dbReference type="CDD" id="cd17246">
    <property type="entry name" value="RMtype1_S_SonII-TRD2-CR2_like"/>
    <property type="match status" value="1"/>
</dbReference>
<gene>
    <name evidence="5" type="ORF">GCM10011343_15690</name>
</gene>
<keyword evidence="6" id="KW-1185">Reference proteome</keyword>
<dbReference type="InterPro" id="IPR000055">
    <property type="entry name" value="Restrct_endonuc_typeI_TRD"/>
</dbReference>
<proteinExistence type="inferred from homology"/>
<sequence>MKEGWEYKKLGDLTEVITKGTTPTSVGFNFEDEGVNFVKIESITSNGNFIVNKFAHISSKANEALKRSQLKEGDILFSIAGALGRTAIVSKDILPANTNQALSIIRLKVDENVLIEYIFLALTSGYALEQIEKFKGGVAQQNLSLEQMKSFQIPIPPLQEQKQIVAILDQAFEAIDQAKTNIEKNIANAKELFQSKLNDIFSQKGDGREEKKLEEISNIINGYSFKSNDFSDDNEIKSIKITNVGIMEFVEDISNNLPSSFANDYSKVKVHEGDLVLALTRTIISGGLKVARVPKSYHHALLNQRVAAIVPNVEKVDSDYLYYYFSSNIVYNYVLDNVNTLMQPNLSIEDLKRMIVPITSIKGQKTISTQIKNLSENTNSLINNYGIKLKDLEDLKKSILQKAFAGELTNKEVEV</sequence>
<dbReference type="PANTHER" id="PTHR30408">
    <property type="entry name" value="TYPE-1 RESTRICTION ENZYME ECOKI SPECIFICITY PROTEIN"/>
    <property type="match status" value="1"/>
</dbReference>
<reference evidence="5" key="2">
    <citation type="submission" date="2020-09" db="EMBL/GenBank/DDBJ databases">
        <authorList>
            <person name="Sun Q."/>
            <person name="Zhou Y."/>
        </authorList>
    </citation>
    <scope>NUCLEOTIDE SEQUENCE</scope>
    <source>
        <strain evidence="5">CGMCC 1.12506</strain>
    </source>
</reference>
<evidence type="ECO:0000256" key="3">
    <source>
        <dbReference type="ARBA" id="ARBA00023125"/>
    </source>
</evidence>
<protein>
    <recommendedName>
        <fullName evidence="4">Type I restriction modification DNA specificity domain-containing protein</fullName>
    </recommendedName>
</protein>
<comment type="similarity">
    <text evidence="1">Belongs to the type-I restriction system S methylase family.</text>
</comment>
<evidence type="ECO:0000256" key="1">
    <source>
        <dbReference type="ARBA" id="ARBA00010923"/>
    </source>
</evidence>
<evidence type="ECO:0000313" key="5">
    <source>
        <dbReference type="EMBL" id="GGD26326.1"/>
    </source>
</evidence>
<dbReference type="GO" id="GO:0009307">
    <property type="term" value="P:DNA restriction-modification system"/>
    <property type="evidence" value="ECO:0007669"/>
    <property type="project" value="UniProtKB-KW"/>
</dbReference>
<dbReference type="RefSeq" id="WP_188362007.1">
    <property type="nucleotide sequence ID" value="NZ_BMFG01000005.1"/>
</dbReference>